<proteinExistence type="predicted"/>
<organism evidence="1 2">
    <name type="scientific">Herminiimonas aquatilis</name>
    <dbReference type="NCBI Taxonomy" id="345342"/>
    <lineage>
        <taxon>Bacteria</taxon>
        <taxon>Pseudomonadati</taxon>
        <taxon>Pseudomonadota</taxon>
        <taxon>Betaproteobacteria</taxon>
        <taxon>Burkholderiales</taxon>
        <taxon>Oxalobacteraceae</taxon>
        <taxon>Herminiimonas</taxon>
    </lineage>
</organism>
<dbReference type="EMBL" id="JBHTCC010000006">
    <property type="protein sequence ID" value="MFC7300062.1"/>
    <property type="molecule type" value="Genomic_DNA"/>
</dbReference>
<keyword evidence="2" id="KW-1185">Reference proteome</keyword>
<comment type="caution">
    <text evidence="1">The sequence shown here is derived from an EMBL/GenBank/DDBJ whole genome shotgun (WGS) entry which is preliminary data.</text>
</comment>
<accession>A0ABW2JAI6</accession>
<dbReference type="RefSeq" id="WP_041296401.1">
    <property type="nucleotide sequence ID" value="NZ_JBHTCC010000006.1"/>
</dbReference>
<dbReference type="Proteomes" id="UP001596379">
    <property type="component" value="Unassembled WGS sequence"/>
</dbReference>
<protein>
    <submittedName>
        <fullName evidence="1">Uncharacterized protein</fullName>
    </submittedName>
</protein>
<evidence type="ECO:0000313" key="2">
    <source>
        <dbReference type="Proteomes" id="UP001596379"/>
    </source>
</evidence>
<reference evidence="2" key="1">
    <citation type="journal article" date="2019" name="Int. J. Syst. Evol. Microbiol.">
        <title>The Global Catalogue of Microorganisms (GCM) 10K type strain sequencing project: providing services to taxonomists for standard genome sequencing and annotation.</title>
        <authorList>
            <consortium name="The Broad Institute Genomics Platform"/>
            <consortium name="The Broad Institute Genome Sequencing Center for Infectious Disease"/>
            <person name="Wu L."/>
            <person name="Ma J."/>
        </authorList>
    </citation>
    <scope>NUCLEOTIDE SEQUENCE [LARGE SCALE GENOMIC DNA]</scope>
    <source>
        <strain evidence="2">CCUG 36956</strain>
    </source>
</reference>
<name>A0ABW2JAI6_9BURK</name>
<sequence>MSESGQKTDLSCAEAAGAMVGILTRLQSQIAGDDLNYLIALGGVLFREGLREFEGSKKAQEIIHKARSLQKQ</sequence>
<evidence type="ECO:0000313" key="1">
    <source>
        <dbReference type="EMBL" id="MFC7300062.1"/>
    </source>
</evidence>
<gene>
    <name evidence="1" type="ORF">ACFQO0_16605</name>
</gene>